<keyword evidence="3 5" id="KW-1133">Transmembrane helix</keyword>
<dbReference type="Pfam" id="PF04479">
    <property type="entry name" value="RTA1"/>
    <property type="match status" value="1"/>
</dbReference>
<evidence type="ECO:0000313" key="7">
    <source>
        <dbReference type="Proteomes" id="UP000054321"/>
    </source>
</evidence>
<feature type="transmembrane region" description="Helical" evidence="5">
    <location>
        <begin position="116"/>
        <end position="139"/>
    </location>
</feature>
<dbReference type="Proteomes" id="UP000054321">
    <property type="component" value="Unassembled WGS sequence"/>
</dbReference>
<evidence type="ECO:0000313" key="6">
    <source>
        <dbReference type="EMBL" id="KIN02869.1"/>
    </source>
</evidence>
<feature type="transmembrane region" description="Helical" evidence="5">
    <location>
        <begin position="41"/>
        <end position="63"/>
    </location>
</feature>
<dbReference type="PANTHER" id="PTHR31465">
    <property type="entry name" value="PROTEIN RTA1-RELATED"/>
    <property type="match status" value="1"/>
</dbReference>
<comment type="subcellular location">
    <subcellularLocation>
        <location evidence="1">Membrane</location>
        <topology evidence="1">Multi-pass membrane protein</topology>
    </subcellularLocation>
</comment>
<reference evidence="6 7" key="1">
    <citation type="submission" date="2014-04" db="EMBL/GenBank/DDBJ databases">
        <authorList>
            <consortium name="DOE Joint Genome Institute"/>
            <person name="Kuo A."/>
            <person name="Martino E."/>
            <person name="Perotto S."/>
            <person name="Kohler A."/>
            <person name="Nagy L.G."/>
            <person name="Floudas D."/>
            <person name="Copeland A."/>
            <person name="Barry K.W."/>
            <person name="Cichocki N."/>
            <person name="Veneault-Fourrey C."/>
            <person name="LaButti K."/>
            <person name="Lindquist E.A."/>
            <person name="Lipzen A."/>
            <person name="Lundell T."/>
            <person name="Morin E."/>
            <person name="Murat C."/>
            <person name="Sun H."/>
            <person name="Tunlid A."/>
            <person name="Henrissat B."/>
            <person name="Grigoriev I.V."/>
            <person name="Hibbett D.S."/>
            <person name="Martin F."/>
            <person name="Nordberg H.P."/>
            <person name="Cantor M.N."/>
            <person name="Hua S.X."/>
        </authorList>
    </citation>
    <scope>NUCLEOTIDE SEQUENCE [LARGE SCALE GENOMIC DNA]</scope>
    <source>
        <strain evidence="6 7">Zn</strain>
    </source>
</reference>
<dbReference type="PANTHER" id="PTHR31465:SF27">
    <property type="entry name" value="DOMAIN PROTEIN, PUTATIVE (AFU_ORTHOLOGUE AFUA_3G01030)-RELATED"/>
    <property type="match status" value="1"/>
</dbReference>
<accession>A0A0C3CV43</accession>
<dbReference type="GO" id="GO:0016020">
    <property type="term" value="C:membrane"/>
    <property type="evidence" value="ECO:0007669"/>
    <property type="project" value="UniProtKB-SubCell"/>
</dbReference>
<feature type="transmembrane region" description="Helical" evidence="5">
    <location>
        <begin position="193"/>
        <end position="211"/>
    </location>
</feature>
<proteinExistence type="predicted"/>
<evidence type="ECO:0000256" key="2">
    <source>
        <dbReference type="ARBA" id="ARBA00022692"/>
    </source>
</evidence>
<dbReference type="STRING" id="913774.A0A0C3CV43"/>
<feature type="transmembrane region" description="Helical" evidence="5">
    <location>
        <begin position="231"/>
        <end position="250"/>
    </location>
</feature>
<reference evidence="7" key="2">
    <citation type="submission" date="2015-01" db="EMBL/GenBank/DDBJ databases">
        <title>Evolutionary Origins and Diversification of the Mycorrhizal Mutualists.</title>
        <authorList>
            <consortium name="DOE Joint Genome Institute"/>
            <consortium name="Mycorrhizal Genomics Consortium"/>
            <person name="Kohler A."/>
            <person name="Kuo A."/>
            <person name="Nagy L.G."/>
            <person name="Floudas D."/>
            <person name="Copeland A."/>
            <person name="Barry K.W."/>
            <person name="Cichocki N."/>
            <person name="Veneault-Fourrey C."/>
            <person name="LaButti K."/>
            <person name="Lindquist E.A."/>
            <person name="Lipzen A."/>
            <person name="Lundell T."/>
            <person name="Morin E."/>
            <person name="Murat C."/>
            <person name="Riley R."/>
            <person name="Ohm R."/>
            <person name="Sun H."/>
            <person name="Tunlid A."/>
            <person name="Henrissat B."/>
            <person name="Grigoriev I.V."/>
            <person name="Hibbett D.S."/>
            <person name="Martin F."/>
        </authorList>
    </citation>
    <scope>NUCLEOTIDE SEQUENCE [LARGE SCALE GENOMIC DNA]</scope>
    <source>
        <strain evidence="7">Zn</strain>
    </source>
</reference>
<dbReference type="InterPro" id="IPR007568">
    <property type="entry name" value="RTA1"/>
</dbReference>
<organism evidence="6 7">
    <name type="scientific">Oidiodendron maius (strain Zn)</name>
    <dbReference type="NCBI Taxonomy" id="913774"/>
    <lineage>
        <taxon>Eukaryota</taxon>
        <taxon>Fungi</taxon>
        <taxon>Dikarya</taxon>
        <taxon>Ascomycota</taxon>
        <taxon>Pezizomycotina</taxon>
        <taxon>Leotiomycetes</taxon>
        <taxon>Leotiomycetes incertae sedis</taxon>
        <taxon>Myxotrichaceae</taxon>
        <taxon>Oidiodendron</taxon>
    </lineage>
</organism>
<feature type="transmembrane region" description="Helical" evidence="5">
    <location>
        <begin position="145"/>
        <end position="172"/>
    </location>
</feature>
<dbReference type="OrthoDB" id="3358017at2759"/>
<evidence type="ECO:0000256" key="4">
    <source>
        <dbReference type="ARBA" id="ARBA00023136"/>
    </source>
</evidence>
<evidence type="ECO:0000256" key="5">
    <source>
        <dbReference type="SAM" id="Phobius"/>
    </source>
</evidence>
<name>A0A0C3CV43_OIDMZ</name>
<keyword evidence="7" id="KW-1185">Reference proteome</keyword>
<dbReference type="EMBL" id="KN832874">
    <property type="protein sequence ID" value="KIN02869.1"/>
    <property type="molecule type" value="Genomic_DNA"/>
</dbReference>
<dbReference type="AlphaFoldDB" id="A0A0C3CV43"/>
<dbReference type="HOGENOM" id="CLU_033465_3_1_1"/>
<evidence type="ECO:0000256" key="3">
    <source>
        <dbReference type="ARBA" id="ARBA00022989"/>
    </source>
</evidence>
<evidence type="ECO:0008006" key="8">
    <source>
        <dbReference type="Google" id="ProtNLM"/>
    </source>
</evidence>
<gene>
    <name evidence="6" type="ORF">OIDMADRAFT_119620</name>
</gene>
<dbReference type="InParanoid" id="A0A0C3CV43"/>
<sequence>MAGTTVYLWKYIPSLAASITFAILYFAACSLIGIRMYRTKTWFCTCFVVGCLMEVIGYCGRALCANMTDQIAPYVIQATFILLPPAFFAATIYMILARIIRLVEGDHLSVIRPQLVTRLFVTGDILSLLVQGNGAPLLIHDNLRVVATVLVIIGLAIQLISFTLFAVCAVIFHMRFRRNPTPRSYQLDSKWIQTLYMLYAISILIVIRSIFRIVEYVFGQDGYPISHEWTLYVFDSVLMISVTIIFFFFYPINLPPKSGDDSTYQLTNQATCDSEEQSRQNIRDNALR</sequence>
<feature type="transmembrane region" description="Helical" evidence="5">
    <location>
        <begin position="12"/>
        <end position="34"/>
    </location>
</feature>
<keyword evidence="4 5" id="KW-0472">Membrane</keyword>
<protein>
    <recommendedName>
        <fullName evidence="8">RTA1 like protein</fullName>
    </recommendedName>
</protein>
<keyword evidence="2 5" id="KW-0812">Transmembrane</keyword>
<evidence type="ECO:0000256" key="1">
    <source>
        <dbReference type="ARBA" id="ARBA00004141"/>
    </source>
</evidence>
<feature type="transmembrane region" description="Helical" evidence="5">
    <location>
        <begin position="75"/>
        <end position="96"/>
    </location>
</feature>